<protein>
    <submittedName>
        <fullName evidence="3">Uncharacterized protein</fullName>
    </submittedName>
</protein>
<comment type="caution">
    <text evidence="3">The sequence shown here is derived from an EMBL/GenBank/DDBJ whole genome shotgun (WGS) entry which is preliminary data.</text>
</comment>
<reference evidence="4" key="1">
    <citation type="submission" date="2019-02" db="EMBL/GenBank/DDBJ databases">
        <title>Draft genome sequence of Sphaerospermopsis reniformis NIES-1949.</title>
        <authorList>
            <person name="Yamaguchi H."/>
            <person name="Suzuki S."/>
            <person name="Kawachi M."/>
        </authorList>
    </citation>
    <scope>NUCLEOTIDE SEQUENCE [LARGE SCALE GENOMIC DNA]</scope>
    <source>
        <strain evidence="4">NIES-1949</strain>
    </source>
</reference>
<evidence type="ECO:0000313" key="3">
    <source>
        <dbReference type="EMBL" id="GCL36035.1"/>
    </source>
</evidence>
<gene>
    <name evidence="3" type="ORF">SR1949_11350</name>
</gene>
<sequence>MFDERVTQLATAYQKTVDHIIDELQITASVLAELIQALIDKAREKLQQELENISEIEVQIGSEKYRLVPDEECPGAWKWEAAEMSNVQAQNIAKQLMLTAADNSQDITDIVLYNNNSSLAIIATIESGDKLTVYQQDNKGKCYHNWVTENLNTEEIIAVVYEPIIRYLPPSQNSTSNKTELKEELTTIVNELLGQLFGNQDIESEVFDNATESEFTTSTENTRESIEIEHEFTFVLGSPFEEETFIFWDENTPLPEPPVDDSPEWDDARDIPMAETTYIEEENQTDFTDKQVSTNEIKTEETVTDTTPETDTNKEKNSDKFVETTEEKIETPKRRVAFAPNYNGVVSSPAITSPNQKWVREVEVPIKKDVAASWQKFLGLNWLKMRHKLKVENARISEAAVELLKAYGETLTDGSRIYRSDAFVIRKEGDKYSIHHRRDELSNFSHSLMEFTVNSRQDIKIKVPPTQMLAVERQEFLILAEKISGEKKLPQLENADIRDIANQLGSLAPAGTFATLESFRKTEVLGLLNSALQQAKTDNLTIGEYTISRSRNVEAGVAHLQLHKTNHQGEQEEMVSFTLHKTAEGIIKQVDYLNISDWDLTQLKFISRNAHLFDLEKYGLVDKTKDGSKEVKNIADIPVPLHPALKKVWQEVERDNSHINSSLFNTEEVKAGIRDKLEKSQEMLSVGEQRELYFQLLVLQNLKDDDLLNKIPPLREIMNDLEKWRKEIIANKYTPKTSILRQNIDASIKFNTSSREVSKLSL</sequence>
<name>A0A479ZU13_9CYAN</name>
<keyword evidence="4" id="KW-1185">Reference proteome</keyword>
<proteinExistence type="predicted"/>
<organism evidence="3 4">
    <name type="scientific">Sphaerospermopsis reniformis</name>
    <dbReference type="NCBI Taxonomy" id="531300"/>
    <lineage>
        <taxon>Bacteria</taxon>
        <taxon>Bacillati</taxon>
        <taxon>Cyanobacteriota</taxon>
        <taxon>Cyanophyceae</taxon>
        <taxon>Nostocales</taxon>
        <taxon>Aphanizomenonaceae</taxon>
        <taxon>Sphaerospermopsis</taxon>
    </lineage>
</organism>
<evidence type="ECO:0000313" key="4">
    <source>
        <dbReference type="Proteomes" id="UP000300142"/>
    </source>
</evidence>
<feature type="compositionally biased region" description="Basic and acidic residues" evidence="2">
    <location>
        <begin position="311"/>
        <end position="327"/>
    </location>
</feature>
<dbReference type="Proteomes" id="UP000300142">
    <property type="component" value="Unassembled WGS sequence"/>
</dbReference>
<evidence type="ECO:0000256" key="2">
    <source>
        <dbReference type="SAM" id="MobiDB-lite"/>
    </source>
</evidence>
<dbReference type="RefSeq" id="WP_096573025.1">
    <property type="nucleotide sequence ID" value="NZ_BJCE01000024.1"/>
</dbReference>
<feature type="coiled-coil region" evidence="1">
    <location>
        <begin position="32"/>
        <end position="59"/>
    </location>
</feature>
<accession>A0A479ZU13</accession>
<dbReference type="AlphaFoldDB" id="A0A479ZU13"/>
<dbReference type="EMBL" id="BJCE01000024">
    <property type="protein sequence ID" value="GCL36035.1"/>
    <property type="molecule type" value="Genomic_DNA"/>
</dbReference>
<keyword evidence="1" id="KW-0175">Coiled coil</keyword>
<feature type="region of interest" description="Disordered" evidence="2">
    <location>
        <begin position="299"/>
        <end position="327"/>
    </location>
</feature>
<evidence type="ECO:0000256" key="1">
    <source>
        <dbReference type="SAM" id="Coils"/>
    </source>
</evidence>